<proteinExistence type="predicted"/>
<evidence type="ECO:0000256" key="1">
    <source>
        <dbReference type="ARBA" id="ARBA00022737"/>
    </source>
</evidence>
<evidence type="ECO:0000256" key="2">
    <source>
        <dbReference type="PROSITE-ProRule" id="PRU00708"/>
    </source>
</evidence>
<dbReference type="InterPro" id="IPR002885">
    <property type="entry name" value="PPR_rpt"/>
</dbReference>
<organism evidence="4 5">
    <name type="scientific">Kingdonia uniflora</name>
    <dbReference type="NCBI Taxonomy" id="39325"/>
    <lineage>
        <taxon>Eukaryota</taxon>
        <taxon>Viridiplantae</taxon>
        <taxon>Streptophyta</taxon>
        <taxon>Embryophyta</taxon>
        <taxon>Tracheophyta</taxon>
        <taxon>Spermatophyta</taxon>
        <taxon>Magnoliopsida</taxon>
        <taxon>Ranunculales</taxon>
        <taxon>Circaeasteraceae</taxon>
        <taxon>Kingdonia</taxon>
    </lineage>
</organism>
<feature type="domain" description="DUF7913" evidence="3">
    <location>
        <begin position="129"/>
        <end position="205"/>
    </location>
</feature>
<dbReference type="AlphaFoldDB" id="A0A7J7MGI5"/>
<sequence length="229" mass="26020">MLDRDTVAWNVLISCYVRNGRTRDAFSLFDVMQRPENGCKPDNVTCLLLLQGSAQLCGLSFGERVHDYVEEHGYGKSVKICNSLIAMYARCRCVDKVVRVFRVIETLLGTPEMLEIGKVFGDLARFDVKMHAVVLLYNYYHIKVFPKLEYLDGESFCKVVVNAKQNLLAFMKDMSTLYIRAMLENQFSIIEQEIVDACNICTSLDAPKVAPRINEWPVSKIAILLTDST</sequence>
<dbReference type="PANTHER" id="PTHR33913:SF1">
    <property type="entry name" value="DRBM DOMAIN-CONTAINING PROTEIN"/>
    <property type="match status" value="1"/>
</dbReference>
<dbReference type="EMBL" id="JACGCM010001549">
    <property type="protein sequence ID" value="KAF6153900.1"/>
    <property type="molecule type" value="Genomic_DNA"/>
</dbReference>
<reference evidence="4 5" key="1">
    <citation type="journal article" date="2020" name="IScience">
        <title>Genome Sequencing of the Endangered Kingdonia uniflora (Circaeasteraceae, Ranunculales) Reveals Potential Mechanisms of Evolutionary Specialization.</title>
        <authorList>
            <person name="Sun Y."/>
            <person name="Deng T."/>
            <person name="Zhang A."/>
            <person name="Moore M.J."/>
            <person name="Landis J.B."/>
            <person name="Lin N."/>
            <person name="Zhang H."/>
            <person name="Zhang X."/>
            <person name="Huang J."/>
            <person name="Zhang X."/>
            <person name="Sun H."/>
            <person name="Wang H."/>
        </authorList>
    </citation>
    <scope>NUCLEOTIDE SEQUENCE [LARGE SCALE GENOMIC DNA]</scope>
    <source>
        <strain evidence="4">TB1705</strain>
        <tissue evidence="4">Leaf</tissue>
    </source>
</reference>
<comment type="caution">
    <text evidence="4">The sequence shown here is derived from an EMBL/GenBank/DDBJ whole genome shotgun (WGS) entry which is preliminary data.</text>
</comment>
<dbReference type="Gene3D" id="1.25.40.10">
    <property type="entry name" value="Tetratricopeptide repeat domain"/>
    <property type="match status" value="1"/>
</dbReference>
<dbReference type="NCBIfam" id="TIGR00756">
    <property type="entry name" value="PPR"/>
    <property type="match status" value="1"/>
</dbReference>
<dbReference type="PANTHER" id="PTHR33913">
    <property type="entry name" value="ALEURONE LAYER MORPHOGENESIS PROTEIN"/>
    <property type="match status" value="1"/>
</dbReference>
<evidence type="ECO:0000313" key="4">
    <source>
        <dbReference type="EMBL" id="KAF6153900.1"/>
    </source>
</evidence>
<dbReference type="Pfam" id="PF25500">
    <property type="entry name" value="DUF7913"/>
    <property type="match status" value="1"/>
</dbReference>
<evidence type="ECO:0000313" key="5">
    <source>
        <dbReference type="Proteomes" id="UP000541444"/>
    </source>
</evidence>
<evidence type="ECO:0000259" key="3">
    <source>
        <dbReference type="Pfam" id="PF25500"/>
    </source>
</evidence>
<dbReference type="Proteomes" id="UP000541444">
    <property type="component" value="Unassembled WGS sequence"/>
</dbReference>
<dbReference type="OrthoDB" id="1735620at2759"/>
<dbReference type="PROSITE" id="PS51375">
    <property type="entry name" value="PPR"/>
    <property type="match status" value="1"/>
</dbReference>
<accession>A0A7J7MGI5</accession>
<dbReference type="Pfam" id="PF13041">
    <property type="entry name" value="PPR_2"/>
    <property type="match status" value="1"/>
</dbReference>
<feature type="repeat" description="PPR" evidence="2">
    <location>
        <begin position="5"/>
        <end position="41"/>
    </location>
</feature>
<name>A0A7J7MGI5_9MAGN</name>
<dbReference type="Pfam" id="PF01535">
    <property type="entry name" value="PPR"/>
    <property type="match status" value="1"/>
</dbReference>
<dbReference type="InterPro" id="IPR011990">
    <property type="entry name" value="TPR-like_helical_dom_sf"/>
</dbReference>
<dbReference type="InterPro" id="IPR057235">
    <property type="entry name" value="DUF7913"/>
</dbReference>
<protein>
    <recommendedName>
        <fullName evidence="3">DUF7913 domain-containing protein</fullName>
    </recommendedName>
</protein>
<keyword evidence="1" id="KW-0677">Repeat</keyword>
<keyword evidence="5" id="KW-1185">Reference proteome</keyword>
<gene>
    <name evidence="4" type="ORF">GIB67_023677</name>
</gene>